<protein>
    <submittedName>
        <fullName evidence="1">8483_t:CDS:1</fullName>
    </submittedName>
</protein>
<feature type="non-terminal residue" evidence="1">
    <location>
        <position position="1"/>
    </location>
</feature>
<proteinExistence type="predicted"/>
<dbReference type="EMBL" id="CAJVPM010028698">
    <property type="protein sequence ID" value="CAG8670645.1"/>
    <property type="molecule type" value="Genomic_DNA"/>
</dbReference>
<keyword evidence="2" id="KW-1185">Reference proteome</keyword>
<name>A0ACA9NW51_9GLOM</name>
<accession>A0ACA9NW51</accession>
<dbReference type="Proteomes" id="UP000789860">
    <property type="component" value="Unassembled WGS sequence"/>
</dbReference>
<gene>
    <name evidence="1" type="ORF">SCALOS_LOCUS9364</name>
</gene>
<evidence type="ECO:0000313" key="2">
    <source>
        <dbReference type="Proteomes" id="UP000789860"/>
    </source>
</evidence>
<sequence length="332" mass="38229">QGMTKNDSEQHNEDSEQHNEDNEDNEDSEQYSEDSEQYYEDSEQYNEDSEQYNEDSKQHKENLEMKIVSMTDQLLILTELISKYRSGTDVVSKAISTKLRQQIYGVLGNRGFSNMGDKEHPLIVTLRSEITSLMNRYRKITSNEKLLALEDKTLINTIIRQVINIFFFRLKVQEPVAEWKFFENRSSINTIMMEGSWDSNVLEEICVDICSFPVIGSNLCEANKDNKNMKVIFPAQIISKDIPITKNVNRSNNSRAEKNQTKGIGNSKYKSVKSSNITNQTSSIINTKNAGREKYAKFRDDTNQQIGVSNTEEGYQYVTKKKSRKNGKRDTA</sequence>
<evidence type="ECO:0000313" key="1">
    <source>
        <dbReference type="EMBL" id="CAG8670645.1"/>
    </source>
</evidence>
<comment type="caution">
    <text evidence="1">The sequence shown here is derived from an EMBL/GenBank/DDBJ whole genome shotgun (WGS) entry which is preliminary data.</text>
</comment>
<organism evidence="1 2">
    <name type="scientific">Scutellospora calospora</name>
    <dbReference type="NCBI Taxonomy" id="85575"/>
    <lineage>
        <taxon>Eukaryota</taxon>
        <taxon>Fungi</taxon>
        <taxon>Fungi incertae sedis</taxon>
        <taxon>Mucoromycota</taxon>
        <taxon>Glomeromycotina</taxon>
        <taxon>Glomeromycetes</taxon>
        <taxon>Diversisporales</taxon>
        <taxon>Gigasporaceae</taxon>
        <taxon>Scutellospora</taxon>
    </lineage>
</organism>
<reference evidence="1" key="1">
    <citation type="submission" date="2021-06" db="EMBL/GenBank/DDBJ databases">
        <authorList>
            <person name="Kallberg Y."/>
            <person name="Tangrot J."/>
            <person name="Rosling A."/>
        </authorList>
    </citation>
    <scope>NUCLEOTIDE SEQUENCE</scope>
    <source>
        <strain evidence="1">AU212A</strain>
    </source>
</reference>